<dbReference type="EMBL" id="BPLR01005007">
    <property type="protein sequence ID" value="GIX99101.1"/>
    <property type="molecule type" value="Genomic_DNA"/>
</dbReference>
<accession>A0AAV4PTE2</accession>
<gene>
    <name evidence="1" type="ORF">CEXT_33491</name>
</gene>
<dbReference type="Proteomes" id="UP001054945">
    <property type="component" value="Unassembled WGS sequence"/>
</dbReference>
<dbReference type="AlphaFoldDB" id="A0AAV4PTE2"/>
<evidence type="ECO:0000313" key="2">
    <source>
        <dbReference type="Proteomes" id="UP001054945"/>
    </source>
</evidence>
<keyword evidence="2" id="KW-1185">Reference proteome</keyword>
<evidence type="ECO:0000313" key="1">
    <source>
        <dbReference type="EMBL" id="GIX99101.1"/>
    </source>
</evidence>
<reference evidence="1 2" key="1">
    <citation type="submission" date="2021-06" db="EMBL/GenBank/DDBJ databases">
        <title>Caerostris extrusa draft genome.</title>
        <authorList>
            <person name="Kono N."/>
            <person name="Arakawa K."/>
        </authorList>
    </citation>
    <scope>NUCLEOTIDE SEQUENCE [LARGE SCALE GENOMIC DNA]</scope>
</reference>
<sequence length="185" mass="20595">MRENKRWRAAIGAQPRVMLKWQRAVGQNEPAALEGIEMLGPIVVEANAWGSAWLATAVITACGDEPESRCTPSSRPLEIQFREENENHHPLWPLSWLAISFADLKRNVACAGVSVNIVAWPEPVVMIGAQGTRNPVVVPNHADRKHPLCLSRRHPQLYAIADFLLGIKCRRGPYSPLPSPEKQMI</sequence>
<proteinExistence type="predicted"/>
<comment type="caution">
    <text evidence="1">The sequence shown here is derived from an EMBL/GenBank/DDBJ whole genome shotgun (WGS) entry which is preliminary data.</text>
</comment>
<protein>
    <submittedName>
        <fullName evidence="1">Uncharacterized protein</fullName>
    </submittedName>
</protein>
<name>A0AAV4PTE2_CAEEX</name>
<organism evidence="1 2">
    <name type="scientific">Caerostris extrusa</name>
    <name type="common">Bark spider</name>
    <name type="synonym">Caerostris bankana</name>
    <dbReference type="NCBI Taxonomy" id="172846"/>
    <lineage>
        <taxon>Eukaryota</taxon>
        <taxon>Metazoa</taxon>
        <taxon>Ecdysozoa</taxon>
        <taxon>Arthropoda</taxon>
        <taxon>Chelicerata</taxon>
        <taxon>Arachnida</taxon>
        <taxon>Araneae</taxon>
        <taxon>Araneomorphae</taxon>
        <taxon>Entelegynae</taxon>
        <taxon>Araneoidea</taxon>
        <taxon>Araneidae</taxon>
        <taxon>Caerostris</taxon>
    </lineage>
</organism>